<sequence length="88" mass="9571">MSYGGKKSGPFSGQQIASKSSSNFPTFFLIKRVSTSDESFHSVSPFLVEKAITGSIGDVKSTKKLRSGLDRSTATCWSKFSLENNLNK</sequence>
<keyword evidence="2" id="KW-1185">Reference proteome</keyword>
<dbReference type="AlphaFoldDB" id="A0A4Y2R2R6"/>
<gene>
    <name evidence="1" type="ORF">AVEN_82641_1</name>
</gene>
<dbReference type="EMBL" id="BGPR01015597">
    <property type="protein sequence ID" value="GBN69881.1"/>
    <property type="molecule type" value="Genomic_DNA"/>
</dbReference>
<accession>A0A4Y2R2R6</accession>
<organism evidence="1 2">
    <name type="scientific">Araneus ventricosus</name>
    <name type="common">Orbweaver spider</name>
    <name type="synonym">Epeira ventricosa</name>
    <dbReference type="NCBI Taxonomy" id="182803"/>
    <lineage>
        <taxon>Eukaryota</taxon>
        <taxon>Metazoa</taxon>
        <taxon>Ecdysozoa</taxon>
        <taxon>Arthropoda</taxon>
        <taxon>Chelicerata</taxon>
        <taxon>Arachnida</taxon>
        <taxon>Araneae</taxon>
        <taxon>Araneomorphae</taxon>
        <taxon>Entelegynae</taxon>
        <taxon>Araneoidea</taxon>
        <taxon>Araneidae</taxon>
        <taxon>Araneus</taxon>
    </lineage>
</organism>
<comment type="caution">
    <text evidence="1">The sequence shown here is derived from an EMBL/GenBank/DDBJ whole genome shotgun (WGS) entry which is preliminary data.</text>
</comment>
<dbReference type="Proteomes" id="UP000499080">
    <property type="component" value="Unassembled WGS sequence"/>
</dbReference>
<name>A0A4Y2R2R6_ARAVE</name>
<evidence type="ECO:0000313" key="2">
    <source>
        <dbReference type="Proteomes" id="UP000499080"/>
    </source>
</evidence>
<proteinExistence type="predicted"/>
<protein>
    <submittedName>
        <fullName evidence="1">Uncharacterized protein</fullName>
    </submittedName>
</protein>
<reference evidence="1 2" key="1">
    <citation type="journal article" date="2019" name="Sci. Rep.">
        <title>Orb-weaving spider Araneus ventricosus genome elucidates the spidroin gene catalogue.</title>
        <authorList>
            <person name="Kono N."/>
            <person name="Nakamura H."/>
            <person name="Ohtoshi R."/>
            <person name="Moran D.A.P."/>
            <person name="Shinohara A."/>
            <person name="Yoshida Y."/>
            <person name="Fujiwara M."/>
            <person name="Mori M."/>
            <person name="Tomita M."/>
            <person name="Arakawa K."/>
        </authorList>
    </citation>
    <scope>NUCLEOTIDE SEQUENCE [LARGE SCALE GENOMIC DNA]</scope>
</reference>
<evidence type="ECO:0000313" key="1">
    <source>
        <dbReference type="EMBL" id="GBN69881.1"/>
    </source>
</evidence>